<dbReference type="EMBL" id="BAABDO010000060">
    <property type="protein sequence ID" value="GAA4146165.1"/>
    <property type="molecule type" value="Genomic_DNA"/>
</dbReference>
<organism evidence="1 2">
    <name type="scientific">Actinomadura keratinilytica</name>
    <dbReference type="NCBI Taxonomy" id="547461"/>
    <lineage>
        <taxon>Bacteria</taxon>
        <taxon>Bacillati</taxon>
        <taxon>Actinomycetota</taxon>
        <taxon>Actinomycetes</taxon>
        <taxon>Streptosporangiales</taxon>
        <taxon>Thermomonosporaceae</taxon>
        <taxon>Actinomadura</taxon>
    </lineage>
</organism>
<accession>A0ABP7Z2V2</accession>
<comment type="caution">
    <text evidence="1">The sequence shown here is derived from an EMBL/GenBank/DDBJ whole genome shotgun (WGS) entry which is preliminary data.</text>
</comment>
<evidence type="ECO:0008006" key="3">
    <source>
        <dbReference type="Google" id="ProtNLM"/>
    </source>
</evidence>
<gene>
    <name evidence="1" type="ORF">GCM10022416_38460</name>
</gene>
<protein>
    <recommendedName>
        <fullName evidence="3">Transcriptional regulator</fullName>
    </recommendedName>
</protein>
<evidence type="ECO:0000313" key="1">
    <source>
        <dbReference type="EMBL" id="GAA4146165.1"/>
    </source>
</evidence>
<proteinExistence type="predicted"/>
<dbReference type="RefSeq" id="WP_345022833.1">
    <property type="nucleotide sequence ID" value="NZ_BAABDO010000060.1"/>
</dbReference>
<name>A0ABP7Z2V2_9ACTN</name>
<keyword evidence="2" id="KW-1185">Reference proteome</keyword>
<evidence type="ECO:0000313" key="2">
    <source>
        <dbReference type="Proteomes" id="UP001500266"/>
    </source>
</evidence>
<dbReference type="Proteomes" id="UP001500266">
    <property type="component" value="Unassembled WGS sequence"/>
</dbReference>
<sequence>MNGIGPGYPQRQLAKAFATALTHEDEDTRRRAEERMRRWDRVLHGMHDGTLDIGSRTPVKGLPAWVTPEVVRGGFATGAAEAGGPLTPHERDIARRAGLPADRRAVFYHHLTDAGLAELNELLDSGRYDVTVPEEAALLAVAWLVRAGDTAAALKLVEAIEPFADRLRFLPVPTDAPPPDGTMVRRQNVGAVRDRLAARGPNPRIAAMNEALAVWNPFADRLLAHWLETVRDGKVAAAEPDGWRRRGAELLERYRRLAAEHTLCGRHRKPRENLAVLRMALEEQVEGDGLNPRLRGRLQHAVDSMVRKRGAPGSPAHTELRARQAAEAARPTYHALARLLVERLAELPDDAGLPSTDWVVAPVADEEERRTGIPAGTPIPPALRRAVDRALTAPVDTLVERGVIPSAEVLGELVPQLVASATADAYADEALRTLMAAVHRAFSRRRSLLLLDLRHQVRMDELPWVAAVAGHRRQYEATHARTVLVRLGELALCGFPATILPNRLVRQLGALATRAGVDVPLVEELAADIFMGTFSGKFLRAAKLAAGVLEGTLYERYYGIDYARVRAIDDVARRGRFAAATSEGFAALCRERAGDPKGRVAARGMVIEQAQILTTHNLAALVHPIGVDPAPGWPELARRAFTGVCRRVRKVHRNPYPLTAIKDAAYAWRQALFFLSLCSLEDQISVAAWMRDEARRQPEHVAGRLAPVLAGLRHVLVGGSLDDGSAPPNARRLLGWQAGHHWMRDDPVPATAVR</sequence>
<reference evidence="2" key="1">
    <citation type="journal article" date="2019" name="Int. J. Syst. Evol. Microbiol.">
        <title>The Global Catalogue of Microorganisms (GCM) 10K type strain sequencing project: providing services to taxonomists for standard genome sequencing and annotation.</title>
        <authorList>
            <consortium name="The Broad Institute Genomics Platform"/>
            <consortium name="The Broad Institute Genome Sequencing Center for Infectious Disease"/>
            <person name="Wu L."/>
            <person name="Ma J."/>
        </authorList>
    </citation>
    <scope>NUCLEOTIDE SEQUENCE [LARGE SCALE GENOMIC DNA]</scope>
    <source>
        <strain evidence="2">JCM 17316</strain>
    </source>
</reference>